<evidence type="ECO:0000313" key="4">
    <source>
        <dbReference type="Proteomes" id="UP001165541"/>
    </source>
</evidence>
<dbReference type="GO" id="GO:0008168">
    <property type="term" value="F:methyltransferase activity"/>
    <property type="evidence" value="ECO:0007669"/>
    <property type="project" value="UniProtKB-KW"/>
</dbReference>
<feature type="domain" description="C-methyltransferase" evidence="2">
    <location>
        <begin position="244"/>
        <end position="402"/>
    </location>
</feature>
<name>A0ABT0YKY1_9BURK</name>
<feature type="domain" description="Methyltransferase putative zinc binding" evidence="1">
    <location>
        <begin position="3"/>
        <end position="64"/>
    </location>
</feature>
<organism evidence="3 4">
    <name type="scientific">Caldimonas mangrovi</name>
    <dbReference type="NCBI Taxonomy" id="2944811"/>
    <lineage>
        <taxon>Bacteria</taxon>
        <taxon>Pseudomonadati</taxon>
        <taxon>Pseudomonadota</taxon>
        <taxon>Betaproteobacteria</taxon>
        <taxon>Burkholderiales</taxon>
        <taxon>Sphaerotilaceae</taxon>
        <taxon>Caldimonas</taxon>
    </lineage>
</organism>
<dbReference type="RefSeq" id="WP_251777602.1">
    <property type="nucleotide sequence ID" value="NZ_JAMKFE010000004.1"/>
</dbReference>
<keyword evidence="4" id="KW-1185">Reference proteome</keyword>
<dbReference type="Gene3D" id="3.40.50.720">
    <property type="entry name" value="NAD(P)-binding Rossmann-like Domain"/>
    <property type="match status" value="1"/>
</dbReference>
<comment type="caution">
    <text evidence="3">The sequence shown here is derived from an EMBL/GenBank/DDBJ whole genome shotgun (WGS) entry which is preliminary data.</text>
</comment>
<dbReference type="Pfam" id="PF08484">
    <property type="entry name" value="Methyltransf_14"/>
    <property type="match status" value="1"/>
</dbReference>
<dbReference type="GO" id="GO:0032259">
    <property type="term" value="P:methylation"/>
    <property type="evidence" value="ECO:0007669"/>
    <property type="project" value="UniProtKB-KW"/>
</dbReference>
<dbReference type="PANTHER" id="PTHR43861:SF5">
    <property type="entry name" value="BLL5978 PROTEIN"/>
    <property type="match status" value="1"/>
</dbReference>
<dbReference type="Gene3D" id="6.10.250.3100">
    <property type="match status" value="1"/>
</dbReference>
<dbReference type="Gene3D" id="3.40.50.150">
    <property type="entry name" value="Vaccinia Virus protein VP39"/>
    <property type="match status" value="1"/>
</dbReference>
<protein>
    <submittedName>
        <fullName evidence="3">Class I SAM-dependent methyltransferase</fullName>
    </submittedName>
</protein>
<dbReference type="InterPro" id="IPR029063">
    <property type="entry name" value="SAM-dependent_MTases_sf"/>
</dbReference>
<dbReference type="PANTHER" id="PTHR43861">
    <property type="entry name" value="TRANS-ACONITATE 2-METHYLTRANSFERASE-RELATED"/>
    <property type="match status" value="1"/>
</dbReference>
<dbReference type="InterPro" id="IPR013630">
    <property type="entry name" value="Methyltransf_Zn-bd_dom_put"/>
</dbReference>
<keyword evidence="3" id="KW-0489">Methyltransferase</keyword>
<dbReference type="InterPro" id="IPR013691">
    <property type="entry name" value="MeTrfase_14"/>
</dbReference>
<reference evidence="3" key="1">
    <citation type="submission" date="2022-05" db="EMBL/GenBank/DDBJ databases">
        <title>Schlegelella sp. nov., isolated from mangrove soil.</title>
        <authorList>
            <person name="Liu Y."/>
            <person name="Ge X."/>
            <person name="Liu W."/>
        </authorList>
    </citation>
    <scope>NUCLEOTIDE SEQUENCE</scope>
    <source>
        <strain evidence="3">S2-27</strain>
    </source>
</reference>
<dbReference type="Proteomes" id="UP001165541">
    <property type="component" value="Unassembled WGS sequence"/>
</dbReference>
<evidence type="ECO:0000313" key="3">
    <source>
        <dbReference type="EMBL" id="MCM5679389.1"/>
    </source>
</evidence>
<dbReference type="Pfam" id="PF13489">
    <property type="entry name" value="Methyltransf_23"/>
    <property type="match status" value="1"/>
</dbReference>
<evidence type="ECO:0000259" key="2">
    <source>
        <dbReference type="Pfam" id="PF08484"/>
    </source>
</evidence>
<evidence type="ECO:0000259" key="1">
    <source>
        <dbReference type="Pfam" id="PF08421"/>
    </source>
</evidence>
<dbReference type="SUPFAM" id="SSF53335">
    <property type="entry name" value="S-adenosyl-L-methionine-dependent methyltransferases"/>
    <property type="match status" value="1"/>
</dbReference>
<gene>
    <name evidence="3" type="ORF">M8A51_07575</name>
</gene>
<dbReference type="EMBL" id="JAMKFE010000004">
    <property type="protein sequence ID" value="MCM5679389.1"/>
    <property type="molecule type" value="Genomic_DNA"/>
</dbReference>
<proteinExistence type="predicted"/>
<dbReference type="Pfam" id="PF08421">
    <property type="entry name" value="Methyltransf_13"/>
    <property type="match status" value="1"/>
</dbReference>
<dbReference type="InterPro" id="IPR038576">
    <property type="entry name" value="Methyltransf_Zn-bd_dom_put_sf"/>
</dbReference>
<dbReference type="Gene3D" id="6.20.50.110">
    <property type="entry name" value="Methyltransferase, zinc-binding domain"/>
    <property type="match status" value="1"/>
</dbReference>
<accession>A0ABT0YKY1</accession>
<keyword evidence="3" id="KW-0808">Transferase</keyword>
<sequence>MKCRHCAAGLHDVFVDLGSAPPSNAFLRREDLDRPELYFPLKVYTCGTCHLVQVDEVQRHDALFSNDYVYFSSYSPSWLAHAARYVDEAAQRLQLGRDSLVMEVASNDGYLLQYVRDRGIPCVGIEPTASTAQAARARGIESIERFFGASFAREFVAQRRRADLVLGNNVLAHVPDINDFVAGLREALAPQGTVTVEFPHLLQLVQQSQFDTVYHEHFSYLAFHTVQRIFAQQGLVVWDVQELPTHGGSLRVWAQHASHTRPAGERVAAMLDKEQRAGMLEPSFYRGLQPRAERIKDELLGFLIEHKRAGRTVAGYGAAAKGNTLLNYAGVRPDLLPFVVDASPHKQGRFLPGSRIPVVDESHLRRVRPDVVLILPWNLRSEITAQLDYIRDWGGRFATAVPALELT</sequence>